<evidence type="ECO:0000313" key="4">
    <source>
        <dbReference type="Proteomes" id="UP000281332"/>
    </source>
</evidence>
<dbReference type="Pfam" id="PF02625">
    <property type="entry name" value="XdhC_CoxI"/>
    <property type="match status" value="1"/>
</dbReference>
<dbReference type="PANTHER" id="PTHR30388">
    <property type="entry name" value="ALDEHYDE OXIDOREDUCTASE MOLYBDENUM COFACTOR ASSEMBLY PROTEIN"/>
    <property type="match status" value="1"/>
</dbReference>
<dbReference type="InterPro" id="IPR052698">
    <property type="entry name" value="MoCofactor_Util/Proc"/>
</dbReference>
<accession>A0A3N4NYG0</accession>
<sequence length="338" mass="36387">MHNLDMQVLNAGIQWVETHEVWLCTVLSTYGSSPRPPGAMMIIRQEGYHCGSLSGGCVEESFIERINQNAFPAASQIVRYGEGGFEPDRALPCGGVLDILVEKLPPGAASTAYLQQMHDALRAATAIKKTILLPHPCHSLTPAAYTSKTLTSRDGAAITLTLSTAPRLVIGGLSSVALFCASFAVALGFETIVCEHREEVLENMASSLDPAVKLIKQFPAVYLEREGCHAGTAILSLTHDPRIDDLTMMEAVNLPAFYIGAMGSKKNSLRRRERLDQFGELLPEQISRIHAPVGLDIGSKTPAEIALAVLADIVRYKNGCVIAPEQSAEPALEQGSLI</sequence>
<dbReference type="OrthoDB" id="9815497at2"/>
<gene>
    <name evidence="3" type="ORF">BBB56_17075</name>
</gene>
<evidence type="ECO:0000313" key="3">
    <source>
        <dbReference type="EMBL" id="RPD97906.1"/>
    </source>
</evidence>
<proteinExistence type="predicted"/>
<protein>
    <submittedName>
        <fullName evidence="3">XdhC family protein</fullName>
    </submittedName>
</protein>
<feature type="domain" description="XdhC- CoxI" evidence="1">
    <location>
        <begin position="18"/>
        <end position="81"/>
    </location>
</feature>
<feature type="domain" description="XdhC Rossmann" evidence="2">
    <location>
        <begin position="168"/>
        <end position="313"/>
    </location>
</feature>
<dbReference type="EMBL" id="RMVG01000014">
    <property type="protein sequence ID" value="RPD97906.1"/>
    <property type="molecule type" value="Genomic_DNA"/>
</dbReference>
<dbReference type="InterPro" id="IPR003777">
    <property type="entry name" value="XdhC_CoxI"/>
</dbReference>
<dbReference type="InterPro" id="IPR027051">
    <property type="entry name" value="XdhC_Rossmann_dom"/>
</dbReference>
<dbReference type="AlphaFoldDB" id="A0A3N4NYG0"/>
<evidence type="ECO:0000259" key="2">
    <source>
        <dbReference type="Pfam" id="PF13478"/>
    </source>
</evidence>
<comment type="caution">
    <text evidence="3">The sequence shown here is derived from an EMBL/GenBank/DDBJ whole genome shotgun (WGS) entry which is preliminary data.</text>
</comment>
<name>A0A3N4NYG0_9GAMM</name>
<keyword evidence="4" id="KW-1185">Reference proteome</keyword>
<dbReference type="PANTHER" id="PTHR30388:SF4">
    <property type="entry name" value="MOLYBDENUM COFACTOR INSERTION CHAPERONE PAOD"/>
    <property type="match status" value="1"/>
</dbReference>
<dbReference type="Proteomes" id="UP000281332">
    <property type="component" value="Unassembled WGS sequence"/>
</dbReference>
<evidence type="ECO:0000259" key="1">
    <source>
        <dbReference type="Pfam" id="PF02625"/>
    </source>
</evidence>
<dbReference type="RefSeq" id="WP_123802116.1">
    <property type="nucleotide sequence ID" value="NZ_RMVG01000014.1"/>
</dbReference>
<dbReference type="Gene3D" id="3.40.50.720">
    <property type="entry name" value="NAD(P)-binding Rossmann-like Domain"/>
    <property type="match status" value="1"/>
</dbReference>
<organism evidence="3 4">
    <name type="scientific">Candidatus Pantoea deserta</name>
    <dbReference type="NCBI Taxonomy" id="1869313"/>
    <lineage>
        <taxon>Bacteria</taxon>
        <taxon>Pseudomonadati</taxon>
        <taxon>Pseudomonadota</taxon>
        <taxon>Gammaproteobacteria</taxon>
        <taxon>Enterobacterales</taxon>
        <taxon>Erwiniaceae</taxon>
        <taxon>Pantoea</taxon>
    </lineage>
</organism>
<reference evidence="3 4" key="1">
    <citation type="submission" date="2018-11" db="EMBL/GenBank/DDBJ databases">
        <title>Whole genome sequencing of Pantoea sp. RIT388.</title>
        <authorList>
            <person name="Gan H.M."/>
            <person name="Hudson A.O."/>
        </authorList>
    </citation>
    <scope>NUCLEOTIDE SEQUENCE [LARGE SCALE GENOMIC DNA]</scope>
    <source>
        <strain evidence="3 4">RIT388</strain>
    </source>
</reference>
<dbReference type="Pfam" id="PF13478">
    <property type="entry name" value="XdhC_C"/>
    <property type="match status" value="1"/>
</dbReference>